<name>A0ABW2UD22_9BACT</name>
<dbReference type="RefSeq" id="WP_380206414.1">
    <property type="nucleotide sequence ID" value="NZ_JBHTEK010000003.1"/>
</dbReference>
<comment type="caution">
    <text evidence="1">The sequence shown here is derived from an EMBL/GenBank/DDBJ whole genome shotgun (WGS) entry which is preliminary data.</text>
</comment>
<proteinExistence type="predicted"/>
<organism evidence="1 2">
    <name type="scientific">Hymenobacter humi</name>
    <dbReference type="NCBI Taxonomy" id="1411620"/>
    <lineage>
        <taxon>Bacteria</taxon>
        <taxon>Pseudomonadati</taxon>
        <taxon>Bacteroidota</taxon>
        <taxon>Cytophagia</taxon>
        <taxon>Cytophagales</taxon>
        <taxon>Hymenobacteraceae</taxon>
        <taxon>Hymenobacter</taxon>
    </lineage>
</organism>
<sequence length="40" mass="4535">MQRFLDLLLVLLHELIQDVVDDVRRGGAPPSSNPICWKSC</sequence>
<accession>A0ABW2UD22</accession>
<dbReference type="Proteomes" id="UP001596513">
    <property type="component" value="Unassembled WGS sequence"/>
</dbReference>
<keyword evidence="2" id="KW-1185">Reference proteome</keyword>
<evidence type="ECO:0000313" key="2">
    <source>
        <dbReference type="Proteomes" id="UP001596513"/>
    </source>
</evidence>
<evidence type="ECO:0000313" key="1">
    <source>
        <dbReference type="EMBL" id="MFC7670737.1"/>
    </source>
</evidence>
<gene>
    <name evidence="1" type="ORF">ACFQT0_27660</name>
</gene>
<reference evidence="2" key="1">
    <citation type="journal article" date="2019" name="Int. J. Syst. Evol. Microbiol.">
        <title>The Global Catalogue of Microorganisms (GCM) 10K type strain sequencing project: providing services to taxonomists for standard genome sequencing and annotation.</title>
        <authorList>
            <consortium name="The Broad Institute Genomics Platform"/>
            <consortium name="The Broad Institute Genome Sequencing Center for Infectious Disease"/>
            <person name="Wu L."/>
            <person name="Ma J."/>
        </authorList>
    </citation>
    <scope>NUCLEOTIDE SEQUENCE [LARGE SCALE GENOMIC DNA]</scope>
    <source>
        <strain evidence="2">JCM 19635</strain>
    </source>
</reference>
<dbReference type="EMBL" id="JBHTEK010000003">
    <property type="protein sequence ID" value="MFC7670737.1"/>
    <property type="molecule type" value="Genomic_DNA"/>
</dbReference>
<protein>
    <submittedName>
        <fullName evidence="1">Uncharacterized protein</fullName>
    </submittedName>
</protein>